<dbReference type="GO" id="GO:0071555">
    <property type="term" value="P:cell wall organization"/>
    <property type="evidence" value="ECO:0007669"/>
    <property type="project" value="UniProtKB-KW"/>
</dbReference>
<evidence type="ECO:0000256" key="1">
    <source>
        <dbReference type="ARBA" id="ARBA00022598"/>
    </source>
</evidence>
<dbReference type="EMBL" id="JADINH010000028">
    <property type="protein sequence ID" value="MBO8415070.1"/>
    <property type="molecule type" value="Genomic_DNA"/>
</dbReference>
<feature type="domain" description="Mur ligase C-terminal" evidence="11">
    <location>
        <begin position="313"/>
        <end position="435"/>
    </location>
</feature>
<dbReference type="Gene3D" id="3.90.190.20">
    <property type="entry name" value="Mur ligase, C-terminal domain"/>
    <property type="match status" value="1"/>
</dbReference>
<keyword evidence="1 13" id="KW-0436">Ligase</keyword>
<evidence type="ECO:0000259" key="12">
    <source>
        <dbReference type="Pfam" id="PF08245"/>
    </source>
</evidence>
<keyword evidence="2" id="KW-0132">Cell division</keyword>
<feature type="domain" description="Mur ligase central" evidence="12">
    <location>
        <begin position="108"/>
        <end position="291"/>
    </location>
</feature>
<keyword evidence="5" id="KW-0133">Cell shape</keyword>
<dbReference type="InterPro" id="IPR036615">
    <property type="entry name" value="Mur_ligase_C_dom_sf"/>
</dbReference>
<accession>A0A9D9D906</accession>
<evidence type="ECO:0000256" key="7">
    <source>
        <dbReference type="ARBA" id="ARBA00023306"/>
    </source>
</evidence>
<organism evidence="13 14">
    <name type="scientific">Candidatus Avisuccinivibrio stercorigallinarum</name>
    <dbReference type="NCBI Taxonomy" id="2840704"/>
    <lineage>
        <taxon>Bacteria</taxon>
        <taxon>Pseudomonadati</taxon>
        <taxon>Pseudomonadota</taxon>
        <taxon>Gammaproteobacteria</taxon>
        <taxon>Aeromonadales</taxon>
        <taxon>Succinivibrionaceae</taxon>
        <taxon>Succinivibrionaceae incertae sedis</taxon>
        <taxon>Candidatus Avisuccinivibrio</taxon>
    </lineage>
</organism>
<reference evidence="13" key="2">
    <citation type="journal article" date="2021" name="PeerJ">
        <title>Extensive microbial diversity within the chicken gut microbiome revealed by metagenomics and culture.</title>
        <authorList>
            <person name="Gilroy R."/>
            <person name="Ravi A."/>
            <person name="Getino M."/>
            <person name="Pursley I."/>
            <person name="Horton D.L."/>
            <person name="Alikhan N.F."/>
            <person name="Baker D."/>
            <person name="Gharbi K."/>
            <person name="Hall N."/>
            <person name="Watson M."/>
            <person name="Adriaenssens E.M."/>
            <person name="Foster-Nyarko E."/>
            <person name="Jarju S."/>
            <person name="Secka A."/>
            <person name="Antonio M."/>
            <person name="Oren A."/>
            <person name="Chaudhuri R.R."/>
            <person name="La Ragione R."/>
            <person name="Hildebrand F."/>
            <person name="Pallen M.J."/>
        </authorList>
    </citation>
    <scope>NUCLEOTIDE SEQUENCE</scope>
    <source>
        <strain evidence="13">17213</strain>
    </source>
</reference>
<dbReference type="InterPro" id="IPR005757">
    <property type="entry name" value="Mpl"/>
</dbReference>
<dbReference type="Proteomes" id="UP000823631">
    <property type="component" value="Unassembled WGS sequence"/>
</dbReference>
<keyword evidence="8" id="KW-0961">Cell wall biogenesis/degradation</keyword>
<reference evidence="13" key="1">
    <citation type="submission" date="2020-10" db="EMBL/GenBank/DDBJ databases">
        <authorList>
            <person name="Gilroy R."/>
        </authorList>
    </citation>
    <scope>NUCLEOTIDE SEQUENCE</scope>
    <source>
        <strain evidence="13">17213</strain>
    </source>
</reference>
<evidence type="ECO:0000313" key="13">
    <source>
        <dbReference type="EMBL" id="MBO8415070.1"/>
    </source>
</evidence>
<comment type="caution">
    <text evidence="13">The sequence shown here is derived from an EMBL/GenBank/DDBJ whole genome shotgun (WGS) entry which is preliminary data.</text>
</comment>
<evidence type="ECO:0000259" key="10">
    <source>
        <dbReference type="Pfam" id="PF01225"/>
    </source>
</evidence>
<gene>
    <name evidence="13" type="primary">mpl</name>
    <name evidence="13" type="ORF">IAB19_01650</name>
</gene>
<dbReference type="PANTHER" id="PTHR43445:SF5">
    <property type="entry name" value="UDP-N-ACETYLMURAMATE--L-ALANYL-GAMMA-D-GLUTAMYL-MESO-2,6-DIAMINOHEPTANDIOATE LIGASE"/>
    <property type="match status" value="1"/>
</dbReference>
<dbReference type="SUPFAM" id="SSF51984">
    <property type="entry name" value="MurCD N-terminal domain"/>
    <property type="match status" value="1"/>
</dbReference>
<dbReference type="InterPro" id="IPR050061">
    <property type="entry name" value="MurCDEF_pg_biosynth"/>
</dbReference>
<feature type="domain" description="Mur ligase N-terminal catalytic" evidence="10">
    <location>
        <begin position="2"/>
        <end position="98"/>
    </location>
</feature>
<keyword evidence="6" id="KW-0573">Peptidoglycan synthesis</keyword>
<dbReference type="Pfam" id="PF08245">
    <property type="entry name" value="Mur_ligase_M"/>
    <property type="match status" value="1"/>
</dbReference>
<dbReference type="Gene3D" id="3.40.50.720">
    <property type="entry name" value="NAD(P)-binding Rossmann-like Domain"/>
    <property type="match status" value="1"/>
</dbReference>
<dbReference type="SUPFAM" id="SSF53623">
    <property type="entry name" value="MurD-like peptide ligases, catalytic domain"/>
    <property type="match status" value="1"/>
</dbReference>
<dbReference type="Pfam" id="PF01225">
    <property type="entry name" value="Mur_ligase"/>
    <property type="match status" value="1"/>
</dbReference>
<dbReference type="InterPro" id="IPR013221">
    <property type="entry name" value="Mur_ligase_cen"/>
</dbReference>
<dbReference type="GO" id="GO:0009252">
    <property type="term" value="P:peptidoglycan biosynthetic process"/>
    <property type="evidence" value="ECO:0007669"/>
    <property type="project" value="UniProtKB-UniRule"/>
</dbReference>
<dbReference type="GO" id="GO:0051301">
    <property type="term" value="P:cell division"/>
    <property type="evidence" value="ECO:0007669"/>
    <property type="project" value="UniProtKB-KW"/>
</dbReference>
<evidence type="ECO:0000256" key="4">
    <source>
        <dbReference type="ARBA" id="ARBA00022840"/>
    </source>
</evidence>
<dbReference type="AlphaFoldDB" id="A0A9D9D906"/>
<dbReference type="InterPro" id="IPR036565">
    <property type="entry name" value="Mur-like_cat_sf"/>
</dbReference>
<evidence type="ECO:0000256" key="9">
    <source>
        <dbReference type="NCBIfam" id="TIGR01081"/>
    </source>
</evidence>
<dbReference type="InterPro" id="IPR000713">
    <property type="entry name" value="Mur_ligase_N"/>
</dbReference>
<dbReference type="NCBIfam" id="TIGR01081">
    <property type="entry name" value="mpl"/>
    <property type="match status" value="1"/>
</dbReference>
<dbReference type="SUPFAM" id="SSF53244">
    <property type="entry name" value="MurD-like peptide ligases, peptide-binding domain"/>
    <property type="match status" value="1"/>
</dbReference>
<keyword evidence="3" id="KW-0547">Nucleotide-binding</keyword>
<evidence type="ECO:0000256" key="3">
    <source>
        <dbReference type="ARBA" id="ARBA00022741"/>
    </source>
</evidence>
<evidence type="ECO:0000256" key="8">
    <source>
        <dbReference type="ARBA" id="ARBA00023316"/>
    </source>
</evidence>
<dbReference type="GO" id="GO:0005524">
    <property type="term" value="F:ATP binding"/>
    <property type="evidence" value="ECO:0007669"/>
    <property type="project" value="UniProtKB-KW"/>
</dbReference>
<dbReference type="Gene3D" id="3.40.1190.10">
    <property type="entry name" value="Mur-like, catalytic domain"/>
    <property type="match status" value="1"/>
</dbReference>
<evidence type="ECO:0000256" key="5">
    <source>
        <dbReference type="ARBA" id="ARBA00022960"/>
    </source>
</evidence>
<sequence>MHIHILGICGTFMGGIALIARAAGHKVTGCDQNVYPPMSTELAEAGIEIMQGFGAEQLDCKPDLIVVGNVMKRGMPVIERMLNEKLPYVSGPQWLYEHYLKDKEVLAVAGTHGKTTTTAMLAWILEVCGRKPGFLIGGVPENFKQGARASDSPYFVIEADEYDCAFFDKRSKFVHYHPTVAILNNLEYDHADIFENLGMIKKQFHHLVRTIPGRGSVVVPSFDQNIADVLNMGLWSHKVIFGDDAGFNARLLNAEGSECELMYQGQVLGQFTLPCCGLHNVHNALAAIAAARCIGIEPMDAARALGSYKLPKRRLQLAAQKGGVQIFDDFAHHPTAVKATLDGLRAHVGPDCRIIAVFEPRSNSMKMGANSTALHSSFDSADEVLLYQGPAVHFDVKAAMAQCQKPCTVFTDFEALLDALKERLTGRCALLCMSNGSFNGLTSKLAAALQAA</sequence>
<name>A0A9D9D906_9GAMM</name>
<dbReference type="GO" id="GO:0106418">
    <property type="term" value="F:UDP-N-acetylmuramate-L-alanyl-gamma-D-glutamyl-meso-2,6-diaminoheptanedioate ligase activity"/>
    <property type="evidence" value="ECO:0007669"/>
    <property type="project" value="UniProtKB-EC"/>
</dbReference>
<keyword evidence="7" id="KW-0131">Cell cycle</keyword>
<evidence type="ECO:0000313" key="14">
    <source>
        <dbReference type="Proteomes" id="UP000823631"/>
    </source>
</evidence>
<evidence type="ECO:0000256" key="6">
    <source>
        <dbReference type="ARBA" id="ARBA00022984"/>
    </source>
</evidence>
<keyword evidence="4" id="KW-0067">ATP-binding</keyword>
<dbReference type="GO" id="GO:0008360">
    <property type="term" value="P:regulation of cell shape"/>
    <property type="evidence" value="ECO:0007669"/>
    <property type="project" value="UniProtKB-KW"/>
</dbReference>
<dbReference type="InterPro" id="IPR004101">
    <property type="entry name" value="Mur_ligase_C"/>
</dbReference>
<evidence type="ECO:0000259" key="11">
    <source>
        <dbReference type="Pfam" id="PF02875"/>
    </source>
</evidence>
<protein>
    <recommendedName>
        <fullName evidence="9">UDP-N-acetylmuramate:L-alanyl-gamma-D-glutamyl-meso-diaminopimelate ligase</fullName>
        <ecNumber evidence="9">6.3.2.45</ecNumber>
    </recommendedName>
</protein>
<proteinExistence type="predicted"/>
<dbReference type="EC" id="6.3.2.45" evidence="9"/>
<dbReference type="Pfam" id="PF02875">
    <property type="entry name" value="Mur_ligase_C"/>
    <property type="match status" value="1"/>
</dbReference>
<evidence type="ECO:0000256" key="2">
    <source>
        <dbReference type="ARBA" id="ARBA00022618"/>
    </source>
</evidence>
<dbReference type="PANTHER" id="PTHR43445">
    <property type="entry name" value="UDP-N-ACETYLMURAMATE--L-ALANINE LIGASE-RELATED"/>
    <property type="match status" value="1"/>
</dbReference>